<feature type="domain" description="Transcription regulator PadR N-terminal" evidence="1">
    <location>
        <begin position="15"/>
        <end position="91"/>
    </location>
</feature>
<dbReference type="Gene3D" id="1.10.10.10">
    <property type="entry name" value="Winged helix-like DNA-binding domain superfamily/Winged helix DNA-binding domain"/>
    <property type="match status" value="1"/>
</dbReference>
<evidence type="ECO:0000259" key="1">
    <source>
        <dbReference type="Pfam" id="PF03551"/>
    </source>
</evidence>
<dbReference type="EMBL" id="CAEZXP010000001">
    <property type="protein sequence ID" value="CAB4686371.1"/>
    <property type="molecule type" value="Genomic_DNA"/>
</dbReference>
<dbReference type="Pfam" id="PF03551">
    <property type="entry name" value="PadR"/>
    <property type="match status" value="1"/>
</dbReference>
<dbReference type="InterPro" id="IPR036390">
    <property type="entry name" value="WH_DNA-bd_sf"/>
</dbReference>
<dbReference type="SUPFAM" id="SSF46785">
    <property type="entry name" value="Winged helix' DNA-binding domain"/>
    <property type="match status" value="1"/>
</dbReference>
<dbReference type="AlphaFoldDB" id="A0A6J6NI40"/>
<sequence>MPRHTEELGPGEWAVLALLCQRPSHGWAVASRLGRSGDIGAIWSLGRPLVYHGLSRLEERRFIVATGIERGARGPHRVIYAPTEEGRQQVATWLAEPVDRVRDVRSLFLLKVVLAQNLDLDVEPLLRAERRVIEPLALVLEVQLDDARAEGVPKGDLTALRFRLETTRSVVRFIDDLLDNPS</sequence>
<reference evidence="2" key="1">
    <citation type="submission" date="2020-05" db="EMBL/GenBank/DDBJ databases">
        <authorList>
            <person name="Chiriac C."/>
            <person name="Salcher M."/>
            <person name="Ghai R."/>
            <person name="Kavagutti S V."/>
        </authorList>
    </citation>
    <scope>NUCLEOTIDE SEQUENCE</scope>
</reference>
<evidence type="ECO:0000313" key="2">
    <source>
        <dbReference type="EMBL" id="CAB4686371.1"/>
    </source>
</evidence>
<dbReference type="InterPro" id="IPR005149">
    <property type="entry name" value="Tscrpt_reg_PadR_N"/>
</dbReference>
<dbReference type="InterPro" id="IPR036388">
    <property type="entry name" value="WH-like_DNA-bd_sf"/>
</dbReference>
<organism evidence="2">
    <name type="scientific">freshwater metagenome</name>
    <dbReference type="NCBI Taxonomy" id="449393"/>
    <lineage>
        <taxon>unclassified sequences</taxon>
        <taxon>metagenomes</taxon>
        <taxon>ecological metagenomes</taxon>
    </lineage>
</organism>
<dbReference type="PANTHER" id="PTHR43252">
    <property type="entry name" value="TRANSCRIPTIONAL REGULATOR YQJI"/>
    <property type="match status" value="1"/>
</dbReference>
<accession>A0A6J6NI40</accession>
<gene>
    <name evidence="2" type="ORF">UFOPK2399_00352</name>
</gene>
<proteinExistence type="predicted"/>
<name>A0A6J6NI40_9ZZZZ</name>
<dbReference type="PANTHER" id="PTHR43252:SF2">
    <property type="entry name" value="TRANSCRIPTION REGULATOR, PADR-LIKE FAMILY"/>
    <property type="match status" value="1"/>
</dbReference>
<protein>
    <submittedName>
        <fullName evidence="2">Unannotated protein</fullName>
    </submittedName>
</protein>